<feature type="transmembrane region" description="Helical" evidence="6">
    <location>
        <begin position="313"/>
        <end position="333"/>
    </location>
</feature>
<accession>E4Y6W7</accession>
<dbReference type="PRINTS" id="PR00171">
    <property type="entry name" value="SUGRTRNSPORT"/>
</dbReference>
<name>E4Y6W7_OIKDI</name>
<evidence type="ECO:0000313" key="8">
    <source>
        <dbReference type="EMBL" id="CBY31367.1"/>
    </source>
</evidence>
<feature type="transmembrane region" description="Helical" evidence="6">
    <location>
        <begin position="172"/>
        <end position="195"/>
    </location>
</feature>
<dbReference type="SUPFAM" id="SSF103473">
    <property type="entry name" value="MFS general substrate transporter"/>
    <property type="match status" value="1"/>
</dbReference>
<dbReference type="InterPro" id="IPR020846">
    <property type="entry name" value="MFS_dom"/>
</dbReference>
<feature type="transmembrane region" description="Helical" evidence="6">
    <location>
        <begin position="381"/>
        <end position="400"/>
    </location>
</feature>
<feature type="transmembrane region" description="Helical" evidence="6">
    <location>
        <begin position="412"/>
        <end position="430"/>
    </location>
</feature>
<keyword evidence="5 6" id="KW-0472">Membrane</keyword>
<dbReference type="AlphaFoldDB" id="E4Y6W7"/>
<evidence type="ECO:0000259" key="7">
    <source>
        <dbReference type="PROSITE" id="PS50850"/>
    </source>
</evidence>
<keyword evidence="2" id="KW-0813">Transport</keyword>
<evidence type="ECO:0000256" key="3">
    <source>
        <dbReference type="ARBA" id="ARBA00022692"/>
    </source>
</evidence>
<evidence type="ECO:0000256" key="4">
    <source>
        <dbReference type="ARBA" id="ARBA00022989"/>
    </source>
</evidence>
<evidence type="ECO:0000256" key="6">
    <source>
        <dbReference type="SAM" id="Phobius"/>
    </source>
</evidence>
<evidence type="ECO:0000256" key="1">
    <source>
        <dbReference type="ARBA" id="ARBA00004141"/>
    </source>
</evidence>
<sequence>MGWAIGVLNPLGGAMEDLFTNCSSAAFGDEDFDLAWSFTTGMWTIGGAIGAVVGGPASNIRFIGRKRGLLITCILMGLGSYLEAHPFFFEYKNGGYTKDTCDGAYDFVLAGRFISVACGLTTSIAPVYLNEIAPLNYKGLFGNLNQFTCVIGNLIVWVVGLSQVTGSLDCKVFSLTLGLPLVFCAIQLLVLPFVWESPSHLAKFSPERAEKAAKYYGAQVDVDSKEDKPVYPRLGLCQPLFFKPLIAAIILHLSQQLSGINAIFFYSTQIFTSAGVSDPAVATCFIGVISVIFCGFSLWLVEKFGRKPLHMYGIGAIGLCAGVMALLLGIFLVDDSYNTDAVSTCSIVFVLTFVAIFQCGPGPIPWGMAAELFDDTNRSRATAIGCMFNWGANTAVAFGFPLLEKSMGGHVFWIFCGFNIIFFFLLMIFVPETKGKTLREIQAIFVPSILIEPDNFAAVVPEYNEAFKNEENKYSSDLKSEECDF</sequence>
<feature type="transmembrane region" description="Helical" evidence="6">
    <location>
        <begin position="34"/>
        <end position="57"/>
    </location>
</feature>
<dbReference type="InterPro" id="IPR003663">
    <property type="entry name" value="Sugar/inositol_transpt"/>
</dbReference>
<feature type="transmembrane region" description="Helical" evidence="6">
    <location>
        <begin position="245"/>
        <end position="268"/>
    </location>
</feature>
<dbReference type="GO" id="GO:0015149">
    <property type="term" value="F:hexose transmembrane transporter activity"/>
    <property type="evidence" value="ECO:0007669"/>
    <property type="project" value="TreeGrafter"/>
</dbReference>
<dbReference type="Gene3D" id="1.20.1250.20">
    <property type="entry name" value="MFS general substrate transporter like domains"/>
    <property type="match status" value="1"/>
</dbReference>
<proteinExistence type="predicted"/>
<organism evidence="8">
    <name type="scientific">Oikopleura dioica</name>
    <name type="common">Tunicate</name>
    <dbReference type="NCBI Taxonomy" id="34765"/>
    <lineage>
        <taxon>Eukaryota</taxon>
        <taxon>Metazoa</taxon>
        <taxon>Chordata</taxon>
        <taxon>Tunicata</taxon>
        <taxon>Appendicularia</taxon>
        <taxon>Copelata</taxon>
        <taxon>Oikopleuridae</taxon>
        <taxon>Oikopleura</taxon>
    </lineage>
</organism>
<dbReference type="InterPro" id="IPR005829">
    <property type="entry name" value="Sugar_transporter_CS"/>
</dbReference>
<dbReference type="PANTHER" id="PTHR23503">
    <property type="entry name" value="SOLUTE CARRIER FAMILY 2"/>
    <property type="match status" value="1"/>
</dbReference>
<keyword evidence="3 6" id="KW-0812">Transmembrane</keyword>
<feature type="transmembrane region" description="Helical" evidence="6">
    <location>
        <begin position="141"/>
        <end position="160"/>
    </location>
</feature>
<comment type="subcellular location">
    <subcellularLocation>
        <location evidence="1">Membrane</location>
        <topology evidence="1">Multi-pass membrane protein</topology>
    </subcellularLocation>
</comment>
<feature type="transmembrane region" description="Helical" evidence="6">
    <location>
        <begin position="109"/>
        <end position="129"/>
    </location>
</feature>
<dbReference type="PROSITE" id="PS00216">
    <property type="entry name" value="SUGAR_TRANSPORT_1"/>
    <property type="match status" value="1"/>
</dbReference>
<dbReference type="InterPro" id="IPR045263">
    <property type="entry name" value="GLUT"/>
</dbReference>
<evidence type="ECO:0000256" key="2">
    <source>
        <dbReference type="ARBA" id="ARBA00022448"/>
    </source>
</evidence>
<feature type="domain" description="Major facilitator superfamily (MFS) profile" evidence="7">
    <location>
        <begin position="1"/>
        <end position="434"/>
    </location>
</feature>
<dbReference type="PROSITE" id="PS50850">
    <property type="entry name" value="MFS"/>
    <property type="match status" value="1"/>
</dbReference>
<dbReference type="InterPro" id="IPR005828">
    <property type="entry name" value="MFS_sugar_transport-like"/>
</dbReference>
<dbReference type="EMBL" id="FN654300">
    <property type="protein sequence ID" value="CBY31367.1"/>
    <property type="molecule type" value="Genomic_DNA"/>
</dbReference>
<dbReference type="InterPro" id="IPR036259">
    <property type="entry name" value="MFS_trans_sf"/>
</dbReference>
<evidence type="ECO:0000256" key="5">
    <source>
        <dbReference type="ARBA" id="ARBA00023136"/>
    </source>
</evidence>
<keyword evidence="4 6" id="KW-1133">Transmembrane helix</keyword>
<dbReference type="Proteomes" id="UP000011014">
    <property type="component" value="Unassembled WGS sequence"/>
</dbReference>
<dbReference type="GO" id="GO:0016020">
    <property type="term" value="C:membrane"/>
    <property type="evidence" value="ECO:0007669"/>
    <property type="project" value="UniProtKB-SubCell"/>
</dbReference>
<reference evidence="8" key="1">
    <citation type="journal article" date="2010" name="Science">
        <title>Plasticity of animal genome architecture unmasked by rapid evolution of a pelagic tunicate.</title>
        <authorList>
            <person name="Denoeud F."/>
            <person name="Henriet S."/>
            <person name="Mungpakdee S."/>
            <person name="Aury J.M."/>
            <person name="Da Silva C."/>
            <person name="Brinkmann H."/>
            <person name="Mikhaleva J."/>
            <person name="Olsen L.C."/>
            <person name="Jubin C."/>
            <person name="Canestro C."/>
            <person name="Bouquet J.M."/>
            <person name="Danks G."/>
            <person name="Poulain J."/>
            <person name="Campsteijn C."/>
            <person name="Adamski M."/>
            <person name="Cross I."/>
            <person name="Yadetie F."/>
            <person name="Muffato M."/>
            <person name="Louis A."/>
            <person name="Butcher S."/>
            <person name="Tsagkogeorga G."/>
            <person name="Konrad A."/>
            <person name="Singh S."/>
            <person name="Jensen M.F."/>
            <person name="Cong E.H."/>
            <person name="Eikeseth-Otteraa H."/>
            <person name="Noel B."/>
            <person name="Anthouard V."/>
            <person name="Porcel B.M."/>
            <person name="Kachouri-Lafond R."/>
            <person name="Nishino A."/>
            <person name="Ugolini M."/>
            <person name="Chourrout P."/>
            <person name="Nishida H."/>
            <person name="Aasland R."/>
            <person name="Huzurbazar S."/>
            <person name="Westhof E."/>
            <person name="Delsuc F."/>
            <person name="Lehrach H."/>
            <person name="Reinhardt R."/>
            <person name="Weissenbach J."/>
            <person name="Roy S.W."/>
            <person name="Artiguenave F."/>
            <person name="Postlethwait J.H."/>
            <person name="Manak J.R."/>
            <person name="Thompson E.M."/>
            <person name="Jaillon O."/>
            <person name="Du Pasquier L."/>
            <person name="Boudinot P."/>
            <person name="Liberles D.A."/>
            <person name="Volff J.N."/>
            <person name="Philippe H."/>
            <person name="Lenhard B."/>
            <person name="Roest Crollius H."/>
            <person name="Wincker P."/>
            <person name="Chourrout D."/>
        </authorList>
    </citation>
    <scope>NUCLEOTIDE SEQUENCE [LARGE SCALE GENOMIC DNA]</scope>
</reference>
<feature type="transmembrane region" description="Helical" evidence="6">
    <location>
        <begin position="339"/>
        <end position="360"/>
    </location>
</feature>
<protein>
    <recommendedName>
        <fullName evidence="7">Major facilitator superfamily (MFS) profile domain-containing protein</fullName>
    </recommendedName>
</protein>
<dbReference type="Pfam" id="PF00083">
    <property type="entry name" value="Sugar_tr"/>
    <property type="match status" value="1"/>
</dbReference>
<feature type="transmembrane region" description="Helical" evidence="6">
    <location>
        <begin position="280"/>
        <end position="301"/>
    </location>
</feature>
<dbReference type="PANTHER" id="PTHR23503:SF8">
    <property type="entry name" value="FACILITATED GLUCOSE TRANSPORTER PROTEIN 1"/>
    <property type="match status" value="1"/>
</dbReference>
<gene>
    <name evidence="8" type="ORF">GSOID_T00025270001</name>
</gene>